<accession>A0A6C0H360</accession>
<sequence length="174" mass="20158">MFYEDDHFHPNNTEDDDFEFYHGKQDLRNEDNKSVHSNHSYRNKSSRVKDPMKMIDPGYHKITTMVGGRKVDFEFFHTSTTPGVTIRDAITGARCSGFRVGSRGEDQFFKVKLATGQVDGEYSTLFYDSPEKYERHMKVTVPVSSKEKWANKCATSRKLYTLAEEPVHDFVQVK</sequence>
<dbReference type="EMBL" id="MN739854">
    <property type="protein sequence ID" value="QHT74676.1"/>
    <property type="molecule type" value="Genomic_DNA"/>
</dbReference>
<evidence type="ECO:0000313" key="2">
    <source>
        <dbReference type="EMBL" id="QHT74676.1"/>
    </source>
</evidence>
<evidence type="ECO:0000256" key="1">
    <source>
        <dbReference type="SAM" id="MobiDB-lite"/>
    </source>
</evidence>
<name>A0A6C0H360_9ZZZZ</name>
<dbReference type="AlphaFoldDB" id="A0A6C0H360"/>
<proteinExistence type="predicted"/>
<feature type="region of interest" description="Disordered" evidence="1">
    <location>
        <begin position="29"/>
        <end position="52"/>
    </location>
</feature>
<organism evidence="2">
    <name type="scientific">viral metagenome</name>
    <dbReference type="NCBI Taxonomy" id="1070528"/>
    <lineage>
        <taxon>unclassified sequences</taxon>
        <taxon>metagenomes</taxon>
        <taxon>organismal metagenomes</taxon>
    </lineage>
</organism>
<protein>
    <submittedName>
        <fullName evidence="2">Uncharacterized protein</fullName>
    </submittedName>
</protein>
<reference evidence="2" key="1">
    <citation type="journal article" date="2020" name="Nature">
        <title>Giant virus diversity and host interactions through global metagenomics.</title>
        <authorList>
            <person name="Schulz F."/>
            <person name="Roux S."/>
            <person name="Paez-Espino D."/>
            <person name="Jungbluth S."/>
            <person name="Walsh D.A."/>
            <person name="Denef V.J."/>
            <person name="McMahon K.D."/>
            <person name="Konstantinidis K.T."/>
            <person name="Eloe-Fadrosh E.A."/>
            <person name="Kyrpides N.C."/>
            <person name="Woyke T."/>
        </authorList>
    </citation>
    <scope>NUCLEOTIDE SEQUENCE</scope>
    <source>
        <strain evidence="2">GVMAG-M-3300023179-59</strain>
    </source>
</reference>